<evidence type="ECO:0000313" key="2">
    <source>
        <dbReference type="EMBL" id="MFC4016175.1"/>
    </source>
</evidence>
<evidence type="ECO:0000256" key="1">
    <source>
        <dbReference type="SAM" id="SignalP"/>
    </source>
</evidence>
<protein>
    <submittedName>
        <fullName evidence="2">Uncharacterized protein</fullName>
    </submittedName>
</protein>
<reference evidence="3" key="1">
    <citation type="journal article" date="2019" name="Int. J. Syst. Evol. Microbiol.">
        <title>The Global Catalogue of Microorganisms (GCM) 10K type strain sequencing project: providing services to taxonomists for standard genome sequencing and annotation.</title>
        <authorList>
            <consortium name="The Broad Institute Genomics Platform"/>
            <consortium name="The Broad Institute Genome Sequencing Center for Infectious Disease"/>
            <person name="Wu L."/>
            <person name="Ma J."/>
        </authorList>
    </citation>
    <scope>NUCLEOTIDE SEQUENCE [LARGE SCALE GENOMIC DNA]</scope>
    <source>
        <strain evidence="3">TBRC 1276</strain>
    </source>
</reference>
<sequence length="120" mass="12923">MPIHKRPLYVLLALLASLPVFVATTGTAHAALITYCNRDIAQGRQCGSASYLSITGGTVESGTWTTVHIYSDSNLTNASYSSKGTNGHTTMTHPRLSPAYSTCKWTGIKGTVPIKCKYRN</sequence>
<dbReference type="EMBL" id="JBHSBI010000059">
    <property type="protein sequence ID" value="MFC4016175.1"/>
    <property type="molecule type" value="Genomic_DNA"/>
</dbReference>
<name>A0ABV8GQD5_9ACTN</name>
<accession>A0ABV8GQD5</accession>
<feature type="chain" id="PRO_5046163161" evidence="1">
    <location>
        <begin position="23"/>
        <end position="120"/>
    </location>
</feature>
<feature type="signal peptide" evidence="1">
    <location>
        <begin position="1"/>
        <end position="22"/>
    </location>
</feature>
<comment type="caution">
    <text evidence="2">The sequence shown here is derived from an EMBL/GenBank/DDBJ whole genome shotgun (WGS) entry which is preliminary data.</text>
</comment>
<keyword evidence="3" id="KW-1185">Reference proteome</keyword>
<keyword evidence="1" id="KW-0732">Signal</keyword>
<dbReference type="Proteomes" id="UP001595851">
    <property type="component" value="Unassembled WGS sequence"/>
</dbReference>
<proteinExistence type="predicted"/>
<evidence type="ECO:0000313" key="3">
    <source>
        <dbReference type="Proteomes" id="UP001595851"/>
    </source>
</evidence>
<organism evidence="2 3">
    <name type="scientific">Nonomuraea purpurea</name>
    <dbReference type="NCBI Taxonomy" id="1849276"/>
    <lineage>
        <taxon>Bacteria</taxon>
        <taxon>Bacillati</taxon>
        <taxon>Actinomycetota</taxon>
        <taxon>Actinomycetes</taxon>
        <taxon>Streptosporangiales</taxon>
        <taxon>Streptosporangiaceae</taxon>
        <taxon>Nonomuraea</taxon>
    </lineage>
</organism>
<dbReference type="RefSeq" id="WP_379535968.1">
    <property type="nucleotide sequence ID" value="NZ_JBHSBI010000059.1"/>
</dbReference>
<gene>
    <name evidence="2" type="ORF">ACFOY2_53820</name>
</gene>